<dbReference type="EMBL" id="RBNI01009600">
    <property type="protein sequence ID" value="RUP44104.1"/>
    <property type="molecule type" value="Genomic_DNA"/>
</dbReference>
<dbReference type="OrthoDB" id="2366574at2759"/>
<evidence type="ECO:0000313" key="1">
    <source>
        <dbReference type="EMBL" id="RUP44104.1"/>
    </source>
</evidence>
<accession>A0A433CZT7</accession>
<dbReference type="Proteomes" id="UP000268093">
    <property type="component" value="Unassembled WGS sequence"/>
</dbReference>
<name>A0A433CZT7_9FUNG</name>
<evidence type="ECO:0000313" key="2">
    <source>
        <dbReference type="Proteomes" id="UP000268093"/>
    </source>
</evidence>
<organism evidence="1 2">
    <name type="scientific">Jimgerdemannia flammicorona</name>
    <dbReference type="NCBI Taxonomy" id="994334"/>
    <lineage>
        <taxon>Eukaryota</taxon>
        <taxon>Fungi</taxon>
        <taxon>Fungi incertae sedis</taxon>
        <taxon>Mucoromycota</taxon>
        <taxon>Mucoromycotina</taxon>
        <taxon>Endogonomycetes</taxon>
        <taxon>Endogonales</taxon>
        <taxon>Endogonaceae</taxon>
        <taxon>Jimgerdemannia</taxon>
    </lineage>
</organism>
<comment type="caution">
    <text evidence="1">The sequence shown here is derived from an EMBL/GenBank/DDBJ whole genome shotgun (WGS) entry which is preliminary data.</text>
</comment>
<sequence>MVCFDCERKRELRQPPHHPLKRRLILTLCKRIRKALKDKNNKFNFPDDESEFVGEIQNWWLDQTIMQFADMFEQRHRETLHRMEEYLSKEESEQDKNEKDMQRNLVEAVVKQQTQLKGFHYLYDFEWLVDGNPGHGKGDLVFASATGIFAIVETKYINSSKSAWKQKKRDFVNEQADRYREKFVGKHPEATAVVAFVCINNDQEPDGLQVTPLEAYRVVTEAVPKIDSEKVNDCRERAKENCKVNTEYCDRCTQQRSTPQVVTENVAGTEEEAWQVVEEKMVLEYDVTRALKI</sequence>
<dbReference type="AlphaFoldDB" id="A0A433CZT7"/>
<keyword evidence="2" id="KW-1185">Reference proteome</keyword>
<proteinExistence type="predicted"/>
<reference evidence="1 2" key="1">
    <citation type="journal article" date="2018" name="New Phytol.">
        <title>Phylogenomics of Endogonaceae and evolution of mycorrhizas within Mucoromycota.</title>
        <authorList>
            <person name="Chang Y."/>
            <person name="Desiro A."/>
            <person name="Na H."/>
            <person name="Sandor L."/>
            <person name="Lipzen A."/>
            <person name="Clum A."/>
            <person name="Barry K."/>
            <person name="Grigoriev I.V."/>
            <person name="Martin F.M."/>
            <person name="Stajich J.E."/>
            <person name="Smith M.E."/>
            <person name="Bonito G."/>
            <person name="Spatafora J.W."/>
        </authorList>
    </citation>
    <scope>NUCLEOTIDE SEQUENCE [LARGE SCALE GENOMIC DNA]</scope>
    <source>
        <strain evidence="1 2">GMNB39</strain>
    </source>
</reference>
<gene>
    <name evidence="1" type="ORF">BC936DRAFT_149940</name>
</gene>
<protein>
    <submittedName>
        <fullName evidence="1">Uncharacterized protein</fullName>
    </submittedName>
</protein>